<dbReference type="InterPro" id="IPR013815">
    <property type="entry name" value="ATP_grasp_subdomain_1"/>
</dbReference>
<protein>
    <recommendedName>
        <fullName evidence="15 17">UvrABC system protein A</fullName>
        <shortName evidence="17">UvrA protein</shortName>
    </recommendedName>
    <alternativeName>
        <fullName evidence="16 17">Excinuclease ABC subunit A</fullName>
    </alternativeName>
</protein>
<dbReference type="NCBIfam" id="NF001503">
    <property type="entry name" value="PRK00349.1"/>
    <property type="match status" value="1"/>
</dbReference>
<comment type="similarity">
    <text evidence="14 17">Belongs to the ABC transporter superfamily. UvrA family.</text>
</comment>
<keyword evidence="5 17" id="KW-0547">Nucleotide-binding</keyword>
<keyword evidence="10 17" id="KW-0067">ATP-binding</keyword>
<keyword evidence="11 17" id="KW-0267">Excision nuclease</keyword>
<keyword evidence="20" id="KW-1185">Reference proteome</keyword>
<organism evidence="19 20">
    <name type="scientific">Sporosarcina oncorhynchi</name>
    <dbReference type="NCBI Taxonomy" id="3056444"/>
    <lineage>
        <taxon>Bacteria</taxon>
        <taxon>Bacillati</taxon>
        <taxon>Bacillota</taxon>
        <taxon>Bacilli</taxon>
        <taxon>Bacillales</taxon>
        <taxon>Caryophanaceae</taxon>
        <taxon>Sporosarcina</taxon>
    </lineage>
</organism>
<keyword evidence="9 17" id="KW-0862">Zinc</keyword>
<dbReference type="HAMAP" id="MF_00205">
    <property type="entry name" value="UvrA"/>
    <property type="match status" value="1"/>
</dbReference>
<dbReference type="InterPro" id="IPR041552">
    <property type="entry name" value="UvrA_DNA-bd"/>
</dbReference>
<evidence type="ECO:0000256" key="14">
    <source>
        <dbReference type="ARBA" id="ARBA00038000"/>
    </source>
</evidence>
<evidence type="ECO:0000256" key="15">
    <source>
        <dbReference type="ARBA" id="ARBA00039316"/>
    </source>
</evidence>
<evidence type="ECO:0000256" key="16">
    <source>
        <dbReference type="ARBA" id="ARBA00042156"/>
    </source>
</evidence>
<dbReference type="InterPro" id="IPR003593">
    <property type="entry name" value="AAA+_ATPase"/>
</dbReference>
<keyword evidence="3 17" id="KW-0479">Metal-binding</keyword>
<sequence>MKNTEIVIQGARAHNLKDIDVKIPRDQLVVMTGLSGSGKSSLAFDTIYAEGQRRYVESLSAYARQFLGQMDKPDVDVIEGLSPAISIDQKTTSRNPRSTVGTVTEISDYLRLLFARIGKPICPIHGTEITSQTIEQMVDRIMQLPDRSRLQILAPVISGRKGTHAKLLEDIKKQGYVRVRVNGEVIDLDDNIELNKNKKHTIEVVIDRIVVKEGIESRLSDSLESALRLADGTVLVDVMEVEELLFSEHHACPLCGFSIGELEPRMFSFNSPFGACPECDGLGTKLEVDPDLVIPDSSVSLNDGAIVPWIPTSSQYYPELLKTICKHFKIPMNVPVSELSDEDLKIILHGSKEEKINFKYTNEFGNTRVNNIYFEGVLSNVERRFKETSSDYIREQMEKYMGTRPCPSCDGYRLKEESLAVKVNDVHIGQVSNLSITEADGFFKNLELSEKDMQIAKLILREIGERIGFLINVGLDYLTLSRAAGTLSGGEAQRIRLATQIGSRLTGVLYILDEPSIGLHQRDNDRLIGTLKSMRDIGNTLIVVEHDEDTMMAADYLIDIGPGAGAAGGQIVSAGTPAEVMNDPTSLTGQYLSGKQFIPLPIERRKSDGRMISIRGAQENNLKKVSVDFPLGQFIAVTGVSGSGKSTLVNEVLYKVLAQKLNRSKQKPGQFESVSGLEELEKVIEIDQSPIGRTPRSNPATYTSLFDDVRDVYAMTNEAKVRGYKKGRFSFNVKGGRCEACHGDGIIKIEMHFLPDVYVPCEVCHGKRYNRETLEVTYKGKNIADVLSMTVEDALVFFENIPKISRKLQTIVDVGLGYIQLGQPATTLSGGEAQRVKLASELHKRSNGKSFYILDEPTTGLHVHDIEKLLEVLQRLVDSGNTVLVIEHNLDVIKTVDHIIDLGPEGGDKGGQIIATGTPEKVATSKKSYTGYYLKPILERDRQRMKDKIDKAEH</sequence>
<reference evidence="19 20" key="1">
    <citation type="submission" date="2023-06" db="EMBL/GenBank/DDBJ databases">
        <title>Sporosarcina sp. nov., isolated from Korean tranditional fermented seafood 'Jeotgal'.</title>
        <authorList>
            <person name="Yang A.I."/>
            <person name="Shin N.-R."/>
        </authorList>
    </citation>
    <scope>NUCLEOTIDE SEQUENCE [LARGE SCALE GENOMIC DNA]</scope>
    <source>
        <strain evidence="19 20">T2O-4</strain>
    </source>
</reference>
<keyword evidence="19" id="KW-0378">Hydrolase</keyword>
<evidence type="ECO:0000256" key="9">
    <source>
        <dbReference type="ARBA" id="ARBA00022833"/>
    </source>
</evidence>
<evidence type="ECO:0000256" key="17">
    <source>
        <dbReference type="HAMAP-Rule" id="MF_00205"/>
    </source>
</evidence>
<evidence type="ECO:0000256" key="8">
    <source>
        <dbReference type="ARBA" id="ARBA00022771"/>
    </source>
</evidence>
<feature type="binding site" evidence="17">
    <location>
        <begin position="33"/>
        <end position="40"/>
    </location>
    <ligand>
        <name>ATP</name>
        <dbReference type="ChEBI" id="CHEBI:30616"/>
    </ligand>
</feature>
<dbReference type="CDD" id="cd03270">
    <property type="entry name" value="ABC_UvrA_I"/>
    <property type="match status" value="1"/>
</dbReference>
<name>A0ABZ0L1Q3_9BACL</name>
<feature type="domain" description="ABC transporter" evidence="18">
    <location>
        <begin position="604"/>
        <end position="935"/>
    </location>
</feature>
<accession>A0ABZ0L1Q3</accession>
<dbReference type="InterPro" id="IPR004602">
    <property type="entry name" value="UvrA"/>
</dbReference>
<evidence type="ECO:0000256" key="1">
    <source>
        <dbReference type="ARBA" id="ARBA00004496"/>
    </source>
</evidence>
<dbReference type="PROSITE" id="PS50893">
    <property type="entry name" value="ABC_TRANSPORTER_2"/>
    <property type="match status" value="1"/>
</dbReference>
<dbReference type="NCBIfam" id="TIGR00630">
    <property type="entry name" value="uvra"/>
    <property type="match status" value="1"/>
</dbReference>
<keyword evidence="4 17" id="KW-0677">Repeat</keyword>
<evidence type="ECO:0000256" key="6">
    <source>
        <dbReference type="ARBA" id="ARBA00022763"/>
    </source>
</evidence>
<dbReference type="Gene3D" id="3.40.50.300">
    <property type="entry name" value="P-loop containing nucleotide triphosphate hydrolases"/>
    <property type="match status" value="2"/>
</dbReference>
<dbReference type="PANTHER" id="PTHR43152">
    <property type="entry name" value="UVRABC SYSTEM PROTEIN A"/>
    <property type="match status" value="1"/>
</dbReference>
<evidence type="ECO:0000256" key="2">
    <source>
        <dbReference type="ARBA" id="ARBA00022490"/>
    </source>
</evidence>
<dbReference type="RefSeq" id="WP_317965863.1">
    <property type="nucleotide sequence ID" value="NZ_CP129118.1"/>
</dbReference>
<gene>
    <name evidence="17 19" type="primary">uvrA</name>
    <name evidence="19" type="ORF">QWT69_11645</name>
</gene>
<evidence type="ECO:0000313" key="19">
    <source>
        <dbReference type="EMBL" id="WOV86560.1"/>
    </source>
</evidence>
<keyword evidence="6 17" id="KW-0227">DNA damage</keyword>
<evidence type="ECO:0000256" key="12">
    <source>
        <dbReference type="ARBA" id="ARBA00023125"/>
    </source>
</evidence>
<comment type="function">
    <text evidence="17">The UvrABC repair system catalyzes the recognition and processing of DNA lesions. UvrA is an ATPase and a DNA-binding protein. A damage recognition complex composed of 2 UvrA and 2 UvrB subunits scans DNA for abnormalities. When the presence of a lesion has been verified by UvrB, the UvrA molecules dissociate.</text>
</comment>
<dbReference type="InterPro" id="IPR041102">
    <property type="entry name" value="UvrA_inter"/>
</dbReference>
<dbReference type="SUPFAM" id="SSF52540">
    <property type="entry name" value="P-loop containing nucleoside triphosphate hydrolases"/>
    <property type="match status" value="2"/>
</dbReference>
<dbReference type="Gene3D" id="1.10.8.280">
    <property type="entry name" value="ABC transporter ATPase domain-like"/>
    <property type="match status" value="1"/>
</dbReference>
<comment type="subunit">
    <text evidence="17">Forms a heterotetramer with UvrB during the search for lesions.</text>
</comment>
<evidence type="ECO:0000259" key="18">
    <source>
        <dbReference type="PROSITE" id="PS50893"/>
    </source>
</evidence>
<comment type="subcellular location">
    <subcellularLocation>
        <location evidence="1 17">Cytoplasm</location>
    </subcellularLocation>
</comment>
<keyword evidence="8 17" id="KW-0863">Zinc-finger</keyword>
<evidence type="ECO:0000256" key="10">
    <source>
        <dbReference type="ARBA" id="ARBA00022840"/>
    </source>
</evidence>
<keyword evidence="2 17" id="KW-0963">Cytoplasm</keyword>
<dbReference type="Proteomes" id="UP001303902">
    <property type="component" value="Chromosome"/>
</dbReference>
<evidence type="ECO:0000256" key="7">
    <source>
        <dbReference type="ARBA" id="ARBA00022769"/>
    </source>
</evidence>
<dbReference type="CDD" id="cd03271">
    <property type="entry name" value="ABC_UvrA_II"/>
    <property type="match status" value="1"/>
</dbReference>
<keyword evidence="13 17" id="KW-0234">DNA repair</keyword>
<evidence type="ECO:0000313" key="20">
    <source>
        <dbReference type="Proteomes" id="UP001303902"/>
    </source>
</evidence>
<keyword evidence="12 17" id="KW-0238">DNA-binding</keyword>
<dbReference type="Pfam" id="PF17755">
    <property type="entry name" value="UvrA_DNA-bind"/>
    <property type="match status" value="1"/>
</dbReference>
<evidence type="ECO:0000256" key="4">
    <source>
        <dbReference type="ARBA" id="ARBA00022737"/>
    </source>
</evidence>
<evidence type="ECO:0000256" key="3">
    <source>
        <dbReference type="ARBA" id="ARBA00022723"/>
    </source>
</evidence>
<dbReference type="Gene3D" id="1.20.1580.10">
    <property type="entry name" value="ABC transporter ATPase like domain"/>
    <property type="match status" value="2"/>
</dbReference>
<dbReference type="PANTHER" id="PTHR43152:SF3">
    <property type="entry name" value="UVRABC SYSTEM PROTEIN A"/>
    <property type="match status" value="1"/>
</dbReference>
<dbReference type="InterPro" id="IPR003439">
    <property type="entry name" value="ABC_transporter-like_ATP-bd"/>
</dbReference>
<feature type="binding site" evidence="17">
    <location>
        <begin position="639"/>
        <end position="646"/>
    </location>
    <ligand>
        <name>ATP</name>
        <dbReference type="ChEBI" id="CHEBI:30616"/>
    </ligand>
</feature>
<dbReference type="SMART" id="SM00382">
    <property type="entry name" value="AAA"/>
    <property type="match status" value="1"/>
</dbReference>
<evidence type="ECO:0000256" key="5">
    <source>
        <dbReference type="ARBA" id="ARBA00022741"/>
    </source>
</evidence>
<dbReference type="InterPro" id="IPR027417">
    <property type="entry name" value="P-loop_NTPase"/>
</dbReference>
<evidence type="ECO:0000256" key="11">
    <source>
        <dbReference type="ARBA" id="ARBA00022881"/>
    </source>
</evidence>
<dbReference type="EMBL" id="CP129118">
    <property type="protein sequence ID" value="WOV86560.1"/>
    <property type="molecule type" value="Genomic_DNA"/>
</dbReference>
<feature type="zinc finger region" description="C4-type" evidence="17">
    <location>
        <begin position="738"/>
        <end position="764"/>
    </location>
</feature>
<evidence type="ECO:0000256" key="13">
    <source>
        <dbReference type="ARBA" id="ARBA00023204"/>
    </source>
</evidence>
<keyword evidence="17" id="KW-0742">SOS response</keyword>
<dbReference type="Gene3D" id="3.30.1490.20">
    <property type="entry name" value="ATP-grasp fold, A domain"/>
    <property type="match status" value="1"/>
</dbReference>
<proteinExistence type="inferred from homology"/>
<dbReference type="InterPro" id="IPR017871">
    <property type="entry name" value="ABC_transporter-like_CS"/>
</dbReference>
<keyword evidence="7 17" id="KW-0228">DNA excision</keyword>
<dbReference type="PROSITE" id="PS00211">
    <property type="entry name" value="ABC_TRANSPORTER_1"/>
    <property type="match status" value="2"/>
</dbReference>
<feature type="zinc finger region" description="C4-type" evidence="17">
    <location>
        <begin position="252"/>
        <end position="279"/>
    </location>
</feature>
<dbReference type="GO" id="GO:0016787">
    <property type="term" value="F:hydrolase activity"/>
    <property type="evidence" value="ECO:0007669"/>
    <property type="project" value="UniProtKB-KW"/>
</dbReference>
<dbReference type="Pfam" id="PF17760">
    <property type="entry name" value="UvrA_inter"/>
    <property type="match status" value="1"/>
</dbReference>